<comment type="catalytic activity">
    <reaction evidence="12 16">
        <text>N(6)-[(R)-dihydrolipoyl]-L-lysyl-[protein] + NAD(+) = N(6)-[(R)-lipoyl]-L-lysyl-[protein] + NADH + H(+)</text>
        <dbReference type="Rhea" id="RHEA:15045"/>
        <dbReference type="Rhea" id="RHEA-COMP:10474"/>
        <dbReference type="Rhea" id="RHEA-COMP:10475"/>
        <dbReference type="ChEBI" id="CHEBI:15378"/>
        <dbReference type="ChEBI" id="CHEBI:57540"/>
        <dbReference type="ChEBI" id="CHEBI:57945"/>
        <dbReference type="ChEBI" id="CHEBI:83099"/>
        <dbReference type="ChEBI" id="CHEBI:83100"/>
        <dbReference type="EC" id="1.8.1.4"/>
    </reaction>
</comment>
<keyword evidence="8 16" id="KW-0560">Oxidoreductase</keyword>
<dbReference type="InterPro" id="IPR023753">
    <property type="entry name" value="FAD/NAD-binding_dom"/>
</dbReference>
<dbReference type="InterPro" id="IPR050151">
    <property type="entry name" value="Class-I_Pyr_Nuc-Dis_Oxidored"/>
</dbReference>
<dbReference type="FunFam" id="3.30.390.30:FF:000001">
    <property type="entry name" value="Dihydrolipoyl dehydrogenase"/>
    <property type="match status" value="1"/>
</dbReference>
<evidence type="ECO:0000256" key="10">
    <source>
        <dbReference type="ARBA" id="ARBA00023157"/>
    </source>
</evidence>
<dbReference type="PANTHER" id="PTHR22912">
    <property type="entry name" value="DISULFIDE OXIDOREDUCTASE"/>
    <property type="match status" value="1"/>
</dbReference>
<comment type="cofactor">
    <cofactor evidence="14 16">
        <name>FAD</name>
        <dbReference type="ChEBI" id="CHEBI:57692"/>
    </cofactor>
    <text evidence="14 16">Binds 1 FAD per subunit.</text>
</comment>
<feature type="binding site" evidence="14">
    <location>
        <begin position="180"/>
        <end position="187"/>
    </location>
    <ligand>
        <name>NAD(+)</name>
        <dbReference type="ChEBI" id="CHEBI:57540"/>
    </ligand>
</feature>
<feature type="binding site" evidence="14">
    <location>
        <position position="48"/>
    </location>
    <ligand>
        <name>FAD</name>
        <dbReference type="ChEBI" id="CHEBI:57692"/>
    </ligand>
</feature>
<evidence type="ECO:0000256" key="13">
    <source>
        <dbReference type="PIRSR" id="PIRSR000350-2"/>
    </source>
</evidence>
<dbReference type="GO" id="GO:0004148">
    <property type="term" value="F:dihydrolipoyl dehydrogenase (NADH) activity"/>
    <property type="evidence" value="ECO:0007669"/>
    <property type="project" value="UniProtKB-EC"/>
</dbReference>
<gene>
    <name evidence="19" type="primary">lpdA</name>
    <name evidence="19" type="ORF">IAA84_00520</name>
</gene>
<protein>
    <recommendedName>
        <fullName evidence="4 16">Dihydrolipoyl dehydrogenase</fullName>
        <ecNumber evidence="3 16">1.8.1.4</ecNumber>
    </recommendedName>
</protein>
<evidence type="ECO:0000256" key="14">
    <source>
        <dbReference type="PIRSR" id="PIRSR000350-3"/>
    </source>
</evidence>
<dbReference type="EMBL" id="DVJN01000012">
    <property type="protein sequence ID" value="HIS91483.1"/>
    <property type="molecule type" value="Genomic_DNA"/>
</dbReference>
<evidence type="ECO:0000256" key="15">
    <source>
        <dbReference type="PIRSR" id="PIRSR000350-4"/>
    </source>
</evidence>
<dbReference type="SUPFAM" id="SSF51905">
    <property type="entry name" value="FAD/NAD(P)-binding domain"/>
    <property type="match status" value="1"/>
</dbReference>
<evidence type="ECO:0000256" key="16">
    <source>
        <dbReference type="RuleBase" id="RU003692"/>
    </source>
</evidence>
<keyword evidence="5" id="KW-0963">Cytoplasm</keyword>
<dbReference type="PRINTS" id="PR00411">
    <property type="entry name" value="PNDRDTASEI"/>
</dbReference>
<feature type="active site" description="Proton acceptor" evidence="13">
    <location>
        <position position="439"/>
    </location>
</feature>
<feature type="domain" description="Pyridine nucleotide-disulphide oxidoreductase dimerisation" evidence="17">
    <location>
        <begin position="341"/>
        <end position="448"/>
    </location>
</feature>
<evidence type="ECO:0000256" key="6">
    <source>
        <dbReference type="ARBA" id="ARBA00022630"/>
    </source>
</evidence>
<dbReference type="InterPro" id="IPR036188">
    <property type="entry name" value="FAD/NAD-bd_sf"/>
</dbReference>
<dbReference type="Gene3D" id="3.50.50.60">
    <property type="entry name" value="FAD/NAD(P)-binding domain"/>
    <property type="match status" value="2"/>
</dbReference>
<feature type="binding site" evidence="14">
    <location>
        <begin position="139"/>
        <end position="141"/>
    </location>
    <ligand>
        <name>FAD</name>
        <dbReference type="ChEBI" id="CHEBI:57692"/>
    </ligand>
</feature>
<dbReference type="AlphaFoldDB" id="A0A9D1K628"/>
<dbReference type="InterPro" id="IPR004099">
    <property type="entry name" value="Pyr_nucl-diS_OxRdtase_dimer"/>
</dbReference>
<evidence type="ECO:0000256" key="2">
    <source>
        <dbReference type="ARBA" id="ARBA00007532"/>
    </source>
</evidence>
<dbReference type="GO" id="GO:0005737">
    <property type="term" value="C:cytoplasm"/>
    <property type="evidence" value="ECO:0007669"/>
    <property type="project" value="UniProtKB-SubCell"/>
</dbReference>
<accession>A0A9D1K628</accession>
<dbReference type="PROSITE" id="PS00076">
    <property type="entry name" value="PYRIDINE_REDOX_1"/>
    <property type="match status" value="1"/>
</dbReference>
<evidence type="ECO:0000256" key="5">
    <source>
        <dbReference type="ARBA" id="ARBA00022490"/>
    </source>
</evidence>
<dbReference type="InterPro" id="IPR012999">
    <property type="entry name" value="Pyr_OxRdtase_I_AS"/>
</dbReference>
<sequence>MYDLIILGGGPAGYLAAERAGHAKLSTCLFEMNALGGVCLNEGCIPSKALLYSAKVYDYALHGEKYGVKAENASLDHKAVVARRGKVVRTLVSGVGAKMKGAGVTVVKERASIVGRVEGGYEVEAAGQKYQAKRLLIATGSSPSLPPIPGLKEGIEAGYLLTNREVLTLDAVPERLAIIGGGVIGLEMAAYYATAGSKVTVIEMLDHIAGATDREISTMLQKEYEKKGVTFLLSTKVVSIAEGKIACEAGGKPLEVPFDKALVSIGRRANIKGIGLENLGVVTDRAGIVTDNCMRTSVENVYATGDVTGRYMLAHTAYRESEVAINTILGKADRMRYNANPSVIYTQPEVASVGLSEEAAKDAGIDYEVKKLSMRYAGRFVAENEGGDGICKILVDKKHRNILGVHMLGSYSSEIIWGAAEMIENELRVTDAREIIFPHPTVSEIIRETLWEFDDK</sequence>
<dbReference type="InterPro" id="IPR016156">
    <property type="entry name" value="FAD/NAD-linked_Rdtase_dimer_sf"/>
</dbReference>
<name>A0A9D1K628_9FIRM</name>
<evidence type="ECO:0000256" key="8">
    <source>
        <dbReference type="ARBA" id="ARBA00023002"/>
    </source>
</evidence>
<evidence type="ECO:0000313" key="20">
    <source>
        <dbReference type="Proteomes" id="UP000824140"/>
    </source>
</evidence>
<dbReference type="PRINTS" id="PR00368">
    <property type="entry name" value="FADPNR"/>
</dbReference>
<reference evidence="19" key="1">
    <citation type="submission" date="2020-10" db="EMBL/GenBank/DDBJ databases">
        <authorList>
            <person name="Gilroy R."/>
        </authorList>
    </citation>
    <scope>NUCLEOTIDE SEQUENCE</scope>
    <source>
        <strain evidence="19">13766</strain>
    </source>
</reference>
<comment type="caution">
    <text evidence="19">The sequence shown here is derived from an EMBL/GenBank/DDBJ whole genome shotgun (WGS) entry which is preliminary data.</text>
</comment>
<dbReference type="Proteomes" id="UP000824140">
    <property type="component" value="Unassembled WGS sequence"/>
</dbReference>
<evidence type="ECO:0000256" key="3">
    <source>
        <dbReference type="ARBA" id="ARBA00012608"/>
    </source>
</evidence>
<evidence type="ECO:0000256" key="7">
    <source>
        <dbReference type="ARBA" id="ARBA00022827"/>
    </source>
</evidence>
<evidence type="ECO:0000313" key="19">
    <source>
        <dbReference type="EMBL" id="HIS91483.1"/>
    </source>
</evidence>
<evidence type="ECO:0000256" key="12">
    <source>
        <dbReference type="ARBA" id="ARBA00049187"/>
    </source>
</evidence>
<feature type="binding site" evidence="14">
    <location>
        <position position="266"/>
    </location>
    <ligand>
        <name>NAD(+)</name>
        <dbReference type="ChEBI" id="CHEBI:57540"/>
    </ligand>
</feature>
<keyword evidence="6 16" id="KW-0285">Flavoprotein</keyword>
<feature type="binding site" evidence="14">
    <location>
        <begin position="312"/>
        <end position="315"/>
    </location>
    <ligand>
        <name>FAD</name>
        <dbReference type="ChEBI" id="CHEBI:57692"/>
    </ligand>
</feature>
<feature type="domain" description="FAD/NAD(P)-binding" evidence="18">
    <location>
        <begin position="2"/>
        <end position="320"/>
    </location>
</feature>
<evidence type="ECO:0000259" key="17">
    <source>
        <dbReference type="Pfam" id="PF02852"/>
    </source>
</evidence>
<evidence type="ECO:0000256" key="1">
    <source>
        <dbReference type="ARBA" id="ARBA00004496"/>
    </source>
</evidence>
<evidence type="ECO:0000256" key="9">
    <source>
        <dbReference type="ARBA" id="ARBA00023027"/>
    </source>
</evidence>
<dbReference type="InterPro" id="IPR006258">
    <property type="entry name" value="Lipoamide_DH"/>
</dbReference>
<dbReference type="EC" id="1.8.1.4" evidence="3 16"/>
<keyword evidence="10" id="KW-1015">Disulfide bond</keyword>
<dbReference type="Gene3D" id="3.30.390.30">
    <property type="match status" value="1"/>
</dbReference>
<feature type="disulfide bond" description="Redox-active" evidence="15">
    <location>
        <begin position="39"/>
        <end position="44"/>
    </location>
</feature>
<dbReference type="NCBIfam" id="TIGR01350">
    <property type="entry name" value="lipoamide_DH"/>
    <property type="match status" value="1"/>
</dbReference>
<dbReference type="PANTHER" id="PTHR22912:SF217">
    <property type="entry name" value="DIHYDROLIPOYL DEHYDROGENASE"/>
    <property type="match status" value="1"/>
</dbReference>
<dbReference type="GO" id="GO:0006103">
    <property type="term" value="P:2-oxoglutarate metabolic process"/>
    <property type="evidence" value="ECO:0007669"/>
    <property type="project" value="TreeGrafter"/>
</dbReference>
<keyword evidence="11 16" id="KW-0676">Redox-active center</keyword>
<dbReference type="SUPFAM" id="SSF55424">
    <property type="entry name" value="FAD/NAD-linked reductases, dimerisation (C-terminal) domain"/>
    <property type="match status" value="1"/>
</dbReference>
<keyword evidence="7 14" id="KW-0274">FAD</keyword>
<dbReference type="InterPro" id="IPR001100">
    <property type="entry name" value="Pyr_nuc-diS_OxRdtase"/>
</dbReference>
<dbReference type="PIRSF" id="PIRSF000350">
    <property type="entry name" value="Mercury_reductase_MerA"/>
    <property type="match status" value="1"/>
</dbReference>
<organism evidence="19 20">
    <name type="scientific">Candidatus Alectryocaccomicrobium excrementavium</name>
    <dbReference type="NCBI Taxonomy" id="2840668"/>
    <lineage>
        <taxon>Bacteria</taxon>
        <taxon>Bacillati</taxon>
        <taxon>Bacillota</taxon>
        <taxon>Clostridia</taxon>
        <taxon>Candidatus Alectryocaccomicrobium</taxon>
    </lineage>
</organism>
<dbReference type="Pfam" id="PF02852">
    <property type="entry name" value="Pyr_redox_dim"/>
    <property type="match status" value="1"/>
</dbReference>
<comment type="miscellaneous">
    <text evidence="16">The active site is a redox-active disulfide bond.</text>
</comment>
<reference evidence="19" key="2">
    <citation type="journal article" date="2021" name="PeerJ">
        <title>Extensive microbial diversity within the chicken gut microbiome revealed by metagenomics and culture.</title>
        <authorList>
            <person name="Gilroy R."/>
            <person name="Ravi A."/>
            <person name="Getino M."/>
            <person name="Pursley I."/>
            <person name="Horton D.L."/>
            <person name="Alikhan N.F."/>
            <person name="Baker D."/>
            <person name="Gharbi K."/>
            <person name="Hall N."/>
            <person name="Watson M."/>
            <person name="Adriaenssens E.M."/>
            <person name="Foster-Nyarko E."/>
            <person name="Jarju S."/>
            <person name="Secka A."/>
            <person name="Antonio M."/>
            <person name="Oren A."/>
            <person name="Chaudhuri R.R."/>
            <person name="La Ragione R."/>
            <person name="Hildebrand F."/>
            <person name="Pallen M.J."/>
        </authorList>
    </citation>
    <scope>NUCLEOTIDE SEQUENCE</scope>
    <source>
        <strain evidence="19">13766</strain>
    </source>
</reference>
<proteinExistence type="inferred from homology"/>
<feature type="binding site" evidence="14">
    <location>
        <position position="306"/>
    </location>
    <ligand>
        <name>FAD</name>
        <dbReference type="ChEBI" id="CHEBI:57692"/>
    </ligand>
</feature>
<dbReference type="GO" id="GO:0050660">
    <property type="term" value="F:flavin adenine dinucleotide binding"/>
    <property type="evidence" value="ECO:0007669"/>
    <property type="project" value="InterPro"/>
</dbReference>
<evidence type="ECO:0000256" key="4">
    <source>
        <dbReference type="ARBA" id="ARBA00016961"/>
    </source>
</evidence>
<evidence type="ECO:0000256" key="11">
    <source>
        <dbReference type="ARBA" id="ARBA00023284"/>
    </source>
</evidence>
<comment type="similarity">
    <text evidence="2 16">Belongs to the class-I pyridine nucleotide-disulfide oxidoreductase family.</text>
</comment>
<evidence type="ECO:0000259" key="18">
    <source>
        <dbReference type="Pfam" id="PF07992"/>
    </source>
</evidence>
<keyword evidence="14" id="KW-0547">Nucleotide-binding</keyword>
<keyword evidence="9 14" id="KW-0520">NAD</keyword>
<feature type="binding site" evidence="14">
    <location>
        <position position="203"/>
    </location>
    <ligand>
        <name>NAD(+)</name>
        <dbReference type="ChEBI" id="CHEBI:57540"/>
    </ligand>
</feature>
<comment type="subcellular location">
    <subcellularLocation>
        <location evidence="1">Cytoplasm</location>
    </subcellularLocation>
</comment>
<dbReference type="Pfam" id="PF07992">
    <property type="entry name" value="Pyr_redox_2"/>
    <property type="match status" value="1"/>
</dbReference>